<dbReference type="InterPro" id="IPR001461">
    <property type="entry name" value="Aspartic_peptidase_A1"/>
</dbReference>
<dbReference type="AlphaFoldDB" id="A0A9P1IWN2"/>
<feature type="active site" evidence="10">
    <location>
        <position position="277"/>
    </location>
</feature>
<evidence type="ECO:0000313" key="15">
    <source>
        <dbReference type="EMBL" id="CAI5452490.1"/>
    </source>
</evidence>
<dbReference type="GO" id="GO:0005576">
    <property type="term" value="C:extracellular region"/>
    <property type="evidence" value="ECO:0007669"/>
    <property type="project" value="UniProtKB-SubCell"/>
</dbReference>
<evidence type="ECO:0000256" key="13">
    <source>
        <dbReference type="SAM" id="SignalP"/>
    </source>
</evidence>
<sequence>MRTFILLALIGLVSAAVHQQKLIHRESQKIAMIRRGEWAEYVKYKAALRDANPSEYATVAQNVNDFGDYEYLGNITIGTPGQPFLVVLDTGSANLWVPGPNCDGSCAGKRTYNAAASSTSQSNGQTWTIQYGSGSAKGILGVDTVAFGAADTTQLAVPKTTFGIATHISADFKNDAAEGILGLAFTSLAVDHVVPPLINAINQGLLDQPIFTVWLEHKGAQIDVGGGVFTYGGLDTTNCGDVIAYQPLSSATYYQFQASGFSLGSYTITKNYQVISDTGTSFIGGPSAVISKLAAAAGATYNAADQTYYIDCKASAGPLNVVIGANTYAIQPVNYIVDVDGTGQTCVFAAFAFNNFGFGPAWILGDPFIRQYCNIHDLGQQRLGFAPSLQNYPNYIETSTKFTSSNCHRIVQMFVCFCLFVLWFM</sequence>
<dbReference type="GO" id="GO:0004190">
    <property type="term" value="F:aspartic-type endopeptidase activity"/>
    <property type="evidence" value="ECO:0007669"/>
    <property type="project" value="UniProtKB-KW"/>
</dbReference>
<dbReference type="InterPro" id="IPR034164">
    <property type="entry name" value="Pepsin-like_dom"/>
</dbReference>
<proteinExistence type="inferred from homology"/>
<evidence type="ECO:0000256" key="7">
    <source>
        <dbReference type="ARBA" id="ARBA00022801"/>
    </source>
</evidence>
<dbReference type="OrthoDB" id="5790032at2759"/>
<feature type="disulfide bond" evidence="11">
    <location>
        <begin position="102"/>
        <end position="106"/>
    </location>
</feature>
<keyword evidence="16" id="KW-1185">Reference proteome</keyword>
<protein>
    <recommendedName>
        <fullName evidence="14">Peptidase A1 domain-containing protein</fullName>
    </recommendedName>
</protein>
<feature type="domain" description="Peptidase A1" evidence="14">
    <location>
        <begin position="71"/>
        <end position="386"/>
    </location>
</feature>
<comment type="similarity">
    <text evidence="2 12">Belongs to the peptidase A1 family.</text>
</comment>
<dbReference type="PANTHER" id="PTHR47966">
    <property type="entry name" value="BETA-SITE APP-CLEAVING ENZYME, ISOFORM A-RELATED"/>
    <property type="match status" value="1"/>
</dbReference>
<evidence type="ECO:0000256" key="12">
    <source>
        <dbReference type="RuleBase" id="RU000454"/>
    </source>
</evidence>
<evidence type="ECO:0000256" key="1">
    <source>
        <dbReference type="ARBA" id="ARBA00004613"/>
    </source>
</evidence>
<dbReference type="Pfam" id="PF00026">
    <property type="entry name" value="Asp"/>
    <property type="match status" value="1"/>
</dbReference>
<dbReference type="PROSITE" id="PS00141">
    <property type="entry name" value="ASP_PROTEASE"/>
    <property type="match status" value="1"/>
</dbReference>
<evidence type="ECO:0000256" key="11">
    <source>
        <dbReference type="PIRSR" id="PIRSR601461-2"/>
    </source>
</evidence>
<evidence type="ECO:0000256" key="8">
    <source>
        <dbReference type="ARBA" id="ARBA00023157"/>
    </source>
</evidence>
<accession>A0A9P1IWN2</accession>
<evidence type="ECO:0000313" key="16">
    <source>
        <dbReference type="Proteomes" id="UP001152747"/>
    </source>
</evidence>
<dbReference type="CDD" id="cd05471">
    <property type="entry name" value="pepsin_like"/>
    <property type="match status" value="1"/>
</dbReference>
<comment type="subcellular location">
    <subcellularLocation>
        <location evidence="1">Secreted</location>
    </subcellularLocation>
</comment>
<evidence type="ECO:0000256" key="3">
    <source>
        <dbReference type="ARBA" id="ARBA00022525"/>
    </source>
</evidence>
<evidence type="ECO:0000256" key="10">
    <source>
        <dbReference type="PIRSR" id="PIRSR601461-1"/>
    </source>
</evidence>
<dbReference type="GO" id="GO:0005764">
    <property type="term" value="C:lysosome"/>
    <property type="evidence" value="ECO:0007669"/>
    <property type="project" value="TreeGrafter"/>
</dbReference>
<gene>
    <name evidence="15" type="ORF">CAMP_LOCUS15127</name>
</gene>
<dbReference type="InterPro" id="IPR033121">
    <property type="entry name" value="PEPTIDASE_A1"/>
</dbReference>
<dbReference type="GO" id="GO:0006508">
    <property type="term" value="P:proteolysis"/>
    <property type="evidence" value="ECO:0007669"/>
    <property type="project" value="UniProtKB-KW"/>
</dbReference>
<reference evidence="15" key="1">
    <citation type="submission" date="2022-11" db="EMBL/GenBank/DDBJ databases">
        <authorList>
            <person name="Kikuchi T."/>
        </authorList>
    </citation>
    <scope>NUCLEOTIDE SEQUENCE</scope>
    <source>
        <strain evidence="15">PS1010</strain>
    </source>
</reference>
<keyword evidence="3" id="KW-0964">Secreted</keyword>
<keyword evidence="5 13" id="KW-0732">Signal</keyword>
<comment type="caution">
    <text evidence="15">The sequence shown here is derived from an EMBL/GenBank/DDBJ whole genome shotgun (WGS) entry which is preliminary data.</text>
</comment>
<name>A0A9P1IWN2_9PELO</name>
<dbReference type="PANTHER" id="PTHR47966:SF30">
    <property type="entry name" value="PEPTIDASE A1 DOMAIN-CONTAINING PROTEIN"/>
    <property type="match status" value="1"/>
</dbReference>
<dbReference type="SUPFAM" id="SSF50630">
    <property type="entry name" value="Acid proteases"/>
    <property type="match status" value="1"/>
</dbReference>
<dbReference type="EMBL" id="CANHGI010000005">
    <property type="protein sequence ID" value="CAI5452490.1"/>
    <property type="molecule type" value="Genomic_DNA"/>
</dbReference>
<organism evidence="15 16">
    <name type="scientific">Caenorhabditis angaria</name>
    <dbReference type="NCBI Taxonomy" id="860376"/>
    <lineage>
        <taxon>Eukaryota</taxon>
        <taxon>Metazoa</taxon>
        <taxon>Ecdysozoa</taxon>
        <taxon>Nematoda</taxon>
        <taxon>Chromadorea</taxon>
        <taxon>Rhabditida</taxon>
        <taxon>Rhabditina</taxon>
        <taxon>Rhabditomorpha</taxon>
        <taxon>Rhabditoidea</taxon>
        <taxon>Rhabditidae</taxon>
        <taxon>Peloderinae</taxon>
        <taxon>Caenorhabditis</taxon>
    </lineage>
</organism>
<dbReference type="PRINTS" id="PR00792">
    <property type="entry name" value="PEPSIN"/>
</dbReference>
<evidence type="ECO:0000256" key="2">
    <source>
        <dbReference type="ARBA" id="ARBA00007447"/>
    </source>
</evidence>
<keyword evidence="4 12" id="KW-0645">Protease</keyword>
<feature type="signal peptide" evidence="13">
    <location>
        <begin position="1"/>
        <end position="15"/>
    </location>
</feature>
<evidence type="ECO:0000256" key="5">
    <source>
        <dbReference type="ARBA" id="ARBA00022729"/>
    </source>
</evidence>
<keyword evidence="7 12" id="KW-0378">Hydrolase</keyword>
<dbReference type="InterPro" id="IPR001969">
    <property type="entry name" value="Aspartic_peptidase_AS"/>
</dbReference>
<keyword evidence="9" id="KW-0325">Glycoprotein</keyword>
<dbReference type="InterPro" id="IPR021109">
    <property type="entry name" value="Peptidase_aspartic_dom_sf"/>
</dbReference>
<dbReference type="Proteomes" id="UP001152747">
    <property type="component" value="Unassembled WGS sequence"/>
</dbReference>
<evidence type="ECO:0000256" key="9">
    <source>
        <dbReference type="ARBA" id="ARBA00023180"/>
    </source>
</evidence>
<dbReference type="FunFam" id="2.40.70.10:FF:000052">
    <property type="entry name" value="ASpartyl Protease"/>
    <property type="match status" value="1"/>
</dbReference>
<dbReference type="Gene3D" id="2.40.70.10">
    <property type="entry name" value="Acid Proteases"/>
    <property type="match status" value="2"/>
</dbReference>
<evidence type="ECO:0000256" key="6">
    <source>
        <dbReference type="ARBA" id="ARBA00022750"/>
    </source>
</evidence>
<feature type="active site" evidence="10">
    <location>
        <position position="89"/>
    </location>
</feature>
<evidence type="ECO:0000256" key="4">
    <source>
        <dbReference type="ARBA" id="ARBA00022670"/>
    </source>
</evidence>
<feature type="chain" id="PRO_5040193296" description="Peptidase A1 domain-containing protein" evidence="13">
    <location>
        <begin position="16"/>
        <end position="425"/>
    </location>
</feature>
<dbReference type="FunFam" id="2.40.70.10:FF:000062">
    <property type="entry name" value="ASpartyl Protease"/>
    <property type="match status" value="1"/>
</dbReference>
<keyword evidence="8 11" id="KW-1015">Disulfide bond</keyword>
<dbReference type="PROSITE" id="PS51767">
    <property type="entry name" value="PEPTIDASE_A1"/>
    <property type="match status" value="1"/>
</dbReference>
<keyword evidence="6 12" id="KW-0064">Aspartyl protease</keyword>
<evidence type="ECO:0000259" key="14">
    <source>
        <dbReference type="PROSITE" id="PS51767"/>
    </source>
</evidence>